<keyword evidence="2 5" id="KW-0645">Protease</keyword>
<dbReference type="GO" id="GO:0004252">
    <property type="term" value="F:serine-type endopeptidase activity"/>
    <property type="evidence" value="ECO:0007669"/>
    <property type="project" value="UniProtKB-UniRule"/>
</dbReference>
<accession>A0A4S8QF68</accession>
<sequence>MRDRCARWIIAWICSTLLALLLNAPAALAAAPPAWHLAAIGAQEAWRTSTGSGVTVAVIDSGVDAGHPDLDGAVLPGRSYVDTDAGEEPRLLALGSDPSPAYERAFAQADPVGHGTAVAGLIAGRASSGHPGVAPGAKILPVRVLDDENRYHDSAMVGQAVEWAVDNGADVINLSLGGHYDSRAFADAIDYAARHDVLVVACTGNQRRDGAEEPVWFPARIDNVLAVTGSDRTGERWPTAVTGSETDLAAPGADLAVPAAGGGHKQVTGTSFASAIVSGAAALVRAEHPKLSAAQVRLLLTETARGGDSALGAGLVDAGAALAADIGQLPEPQQVAAGSEPPSVGLSAVMSTAGGALLGAAALLLRGRRRHRPGAAASSGPR</sequence>
<feature type="transmembrane region" description="Helical" evidence="6">
    <location>
        <begin position="344"/>
        <end position="365"/>
    </location>
</feature>
<evidence type="ECO:0000256" key="1">
    <source>
        <dbReference type="ARBA" id="ARBA00011073"/>
    </source>
</evidence>
<dbReference type="SUPFAM" id="SSF52743">
    <property type="entry name" value="Subtilisin-like"/>
    <property type="match status" value="1"/>
</dbReference>
<evidence type="ECO:0000313" key="9">
    <source>
        <dbReference type="EMBL" id="THV42321.1"/>
    </source>
</evidence>
<dbReference type="PROSITE" id="PS00136">
    <property type="entry name" value="SUBTILASE_ASP"/>
    <property type="match status" value="1"/>
</dbReference>
<dbReference type="PROSITE" id="PS51892">
    <property type="entry name" value="SUBTILASE"/>
    <property type="match status" value="1"/>
</dbReference>
<feature type="active site" description="Charge relay system" evidence="5">
    <location>
        <position position="60"/>
    </location>
</feature>
<feature type="chain" id="PRO_5020372877" evidence="7">
    <location>
        <begin position="30"/>
        <end position="382"/>
    </location>
</feature>
<keyword evidence="10" id="KW-1185">Reference proteome</keyword>
<feature type="active site" description="Charge relay system" evidence="5">
    <location>
        <position position="271"/>
    </location>
</feature>
<feature type="domain" description="Peptidase S8/S53" evidence="8">
    <location>
        <begin position="51"/>
        <end position="308"/>
    </location>
</feature>
<dbReference type="RefSeq" id="WP_136533753.1">
    <property type="nucleotide sequence ID" value="NZ_STGY01000025.1"/>
</dbReference>
<dbReference type="PRINTS" id="PR00723">
    <property type="entry name" value="SUBTILISIN"/>
</dbReference>
<keyword evidence="7" id="KW-0732">Signal</keyword>
<evidence type="ECO:0000259" key="8">
    <source>
        <dbReference type="Pfam" id="PF00082"/>
    </source>
</evidence>
<dbReference type="InterPro" id="IPR036852">
    <property type="entry name" value="Peptidase_S8/S53_dom_sf"/>
</dbReference>
<name>A0A4S8QF68_9ACTN</name>
<proteinExistence type="inferred from homology"/>
<dbReference type="GO" id="GO:0006508">
    <property type="term" value="P:proteolysis"/>
    <property type="evidence" value="ECO:0007669"/>
    <property type="project" value="UniProtKB-KW"/>
</dbReference>
<dbReference type="Gene3D" id="3.40.50.200">
    <property type="entry name" value="Peptidase S8/S53 domain"/>
    <property type="match status" value="1"/>
</dbReference>
<gene>
    <name evidence="9" type="ORF">FAB82_06595</name>
</gene>
<keyword evidence="6" id="KW-1133">Transmembrane helix</keyword>
<keyword evidence="4 5" id="KW-0720">Serine protease</keyword>
<dbReference type="PANTHER" id="PTHR43806">
    <property type="entry name" value="PEPTIDASE S8"/>
    <property type="match status" value="1"/>
</dbReference>
<reference evidence="10" key="1">
    <citation type="submission" date="2019-04" db="EMBL/GenBank/DDBJ databases">
        <title>Nocardioides xinjiangensis sp. nov.</title>
        <authorList>
            <person name="Liu S."/>
        </authorList>
    </citation>
    <scope>NUCLEOTIDE SEQUENCE [LARGE SCALE GENOMIC DNA]</scope>
    <source>
        <strain evidence="10">18</strain>
    </source>
</reference>
<dbReference type="Pfam" id="PF00082">
    <property type="entry name" value="Peptidase_S8"/>
    <property type="match status" value="1"/>
</dbReference>
<reference evidence="9 10" key="2">
    <citation type="submission" date="2019-05" db="EMBL/GenBank/DDBJ databases">
        <title>Glycomyces buryatensis sp. nov.</title>
        <authorList>
            <person name="Nikitina E."/>
        </authorList>
    </citation>
    <scope>NUCLEOTIDE SEQUENCE [LARGE SCALE GENOMIC DNA]</scope>
    <source>
        <strain evidence="9 10">18</strain>
    </source>
</reference>
<keyword evidence="6" id="KW-0812">Transmembrane</keyword>
<organism evidence="9 10">
    <name type="scientific">Glycomyces buryatensis</name>
    <dbReference type="NCBI Taxonomy" id="2570927"/>
    <lineage>
        <taxon>Bacteria</taxon>
        <taxon>Bacillati</taxon>
        <taxon>Actinomycetota</taxon>
        <taxon>Actinomycetes</taxon>
        <taxon>Glycomycetales</taxon>
        <taxon>Glycomycetaceae</taxon>
        <taxon>Glycomyces</taxon>
    </lineage>
</organism>
<dbReference type="PROSITE" id="PS00137">
    <property type="entry name" value="SUBTILASE_HIS"/>
    <property type="match status" value="1"/>
</dbReference>
<dbReference type="InterPro" id="IPR050131">
    <property type="entry name" value="Peptidase_S8_subtilisin-like"/>
</dbReference>
<dbReference type="OrthoDB" id="9798386at2"/>
<evidence type="ECO:0000256" key="7">
    <source>
        <dbReference type="SAM" id="SignalP"/>
    </source>
</evidence>
<dbReference type="AlphaFoldDB" id="A0A4S8QF68"/>
<dbReference type="PANTHER" id="PTHR43806:SF11">
    <property type="entry name" value="CEREVISIN-RELATED"/>
    <property type="match status" value="1"/>
</dbReference>
<feature type="active site" description="Charge relay system" evidence="5">
    <location>
        <position position="114"/>
    </location>
</feature>
<evidence type="ECO:0000256" key="2">
    <source>
        <dbReference type="ARBA" id="ARBA00022670"/>
    </source>
</evidence>
<comment type="caution">
    <text evidence="9">The sequence shown here is derived from an EMBL/GenBank/DDBJ whole genome shotgun (WGS) entry which is preliminary data.</text>
</comment>
<keyword evidence="3 5" id="KW-0378">Hydrolase</keyword>
<keyword evidence="6" id="KW-0472">Membrane</keyword>
<dbReference type="InterPro" id="IPR023827">
    <property type="entry name" value="Peptidase_S8_Asp-AS"/>
</dbReference>
<evidence type="ECO:0000256" key="5">
    <source>
        <dbReference type="PROSITE-ProRule" id="PRU01240"/>
    </source>
</evidence>
<evidence type="ECO:0000256" key="4">
    <source>
        <dbReference type="ARBA" id="ARBA00022825"/>
    </source>
</evidence>
<dbReference type="InterPro" id="IPR022398">
    <property type="entry name" value="Peptidase_S8_His-AS"/>
</dbReference>
<feature type="signal peptide" evidence="7">
    <location>
        <begin position="1"/>
        <end position="29"/>
    </location>
</feature>
<evidence type="ECO:0000256" key="6">
    <source>
        <dbReference type="SAM" id="Phobius"/>
    </source>
</evidence>
<dbReference type="Proteomes" id="UP000308760">
    <property type="component" value="Unassembled WGS sequence"/>
</dbReference>
<evidence type="ECO:0000256" key="3">
    <source>
        <dbReference type="ARBA" id="ARBA00022801"/>
    </source>
</evidence>
<protein>
    <submittedName>
        <fullName evidence="9">Type VII secretion-associated serine protease mycosin</fullName>
    </submittedName>
</protein>
<comment type="similarity">
    <text evidence="1 5">Belongs to the peptidase S8 family.</text>
</comment>
<dbReference type="EMBL" id="STGY01000025">
    <property type="protein sequence ID" value="THV42321.1"/>
    <property type="molecule type" value="Genomic_DNA"/>
</dbReference>
<evidence type="ECO:0000313" key="10">
    <source>
        <dbReference type="Proteomes" id="UP000308760"/>
    </source>
</evidence>
<dbReference type="InterPro" id="IPR015500">
    <property type="entry name" value="Peptidase_S8_subtilisin-rel"/>
</dbReference>
<dbReference type="InterPro" id="IPR000209">
    <property type="entry name" value="Peptidase_S8/S53_dom"/>
</dbReference>